<feature type="transmembrane region" description="Helical" evidence="7">
    <location>
        <begin position="105"/>
        <end position="122"/>
    </location>
</feature>
<dbReference type="PROSITE" id="PS50850">
    <property type="entry name" value="MFS"/>
    <property type="match status" value="1"/>
</dbReference>
<evidence type="ECO:0000256" key="1">
    <source>
        <dbReference type="ARBA" id="ARBA00004651"/>
    </source>
</evidence>
<dbReference type="SUPFAM" id="SSF103473">
    <property type="entry name" value="MFS general substrate transporter"/>
    <property type="match status" value="1"/>
</dbReference>
<dbReference type="InterPro" id="IPR011701">
    <property type="entry name" value="MFS"/>
</dbReference>
<feature type="transmembrane region" description="Helical" evidence="7">
    <location>
        <begin position="256"/>
        <end position="278"/>
    </location>
</feature>
<keyword evidence="5 7" id="KW-1133">Transmembrane helix</keyword>
<dbReference type="Gene3D" id="1.20.1250.20">
    <property type="entry name" value="MFS general substrate transporter like domains"/>
    <property type="match status" value="1"/>
</dbReference>
<dbReference type="EMBL" id="UGGT01000001">
    <property type="protein sequence ID" value="STO23134.1"/>
    <property type="molecule type" value="Genomic_DNA"/>
</dbReference>
<feature type="transmembrane region" description="Helical" evidence="7">
    <location>
        <begin position="227"/>
        <end position="250"/>
    </location>
</feature>
<evidence type="ECO:0000256" key="6">
    <source>
        <dbReference type="ARBA" id="ARBA00023136"/>
    </source>
</evidence>
<evidence type="ECO:0000256" key="7">
    <source>
        <dbReference type="SAM" id="Phobius"/>
    </source>
</evidence>
<dbReference type="STRING" id="1094715.GCA_000236165_03226"/>
<keyword evidence="6 7" id="KW-0472">Membrane</keyword>
<dbReference type="RefSeq" id="WP_019350342.1">
    <property type="nucleotide sequence ID" value="NZ_UGGT01000001.1"/>
</dbReference>
<feature type="domain" description="Major facilitator superfamily (MFS) profile" evidence="8">
    <location>
        <begin position="18"/>
        <end position="401"/>
    </location>
</feature>
<evidence type="ECO:0000256" key="4">
    <source>
        <dbReference type="ARBA" id="ARBA00022692"/>
    </source>
</evidence>
<accession>A0A377GEE1</accession>
<dbReference type="InterPro" id="IPR050171">
    <property type="entry name" value="MFS_Transporters"/>
</dbReference>
<evidence type="ECO:0000313" key="9">
    <source>
        <dbReference type="EMBL" id="STO23134.1"/>
    </source>
</evidence>
<reference evidence="9 10" key="1">
    <citation type="submission" date="2018-06" db="EMBL/GenBank/DDBJ databases">
        <authorList>
            <consortium name="Pathogen Informatics"/>
            <person name="Doyle S."/>
        </authorList>
    </citation>
    <scope>NUCLEOTIDE SEQUENCE [LARGE SCALE GENOMIC DNA]</scope>
    <source>
        <strain evidence="9 10">NCTC11370</strain>
    </source>
</reference>
<dbReference type="GO" id="GO:0005886">
    <property type="term" value="C:plasma membrane"/>
    <property type="evidence" value="ECO:0007669"/>
    <property type="project" value="UniProtKB-SubCell"/>
</dbReference>
<feature type="transmembrane region" description="Helical" evidence="7">
    <location>
        <begin position="317"/>
        <end position="336"/>
    </location>
</feature>
<dbReference type="PANTHER" id="PTHR23517">
    <property type="entry name" value="RESISTANCE PROTEIN MDTM, PUTATIVE-RELATED-RELATED"/>
    <property type="match status" value="1"/>
</dbReference>
<keyword evidence="3" id="KW-1003">Cell membrane</keyword>
<dbReference type="InterPro" id="IPR036259">
    <property type="entry name" value="MFS_trans_sf"/>
</dbReference>
<dbReference type="Proteomes" id="UP000254554">
    <property type="component" value="Unassembled WGS sequence"/>
</dbReference>
<feature type="transmembrane region" description="Helical" evidence="7">
    <location>
        <begin position="348"/>
        <end position="369"/>
    </location>
</feature>
<feature type="transmembrane region" description="Helical" evidence="7">
    <location>
        <begin position="143"/>
        <end position="166"/>
    </location>
</feature>
<comment type="subcellular location">
    <subcellularLocation>
        <location evidence="1">Cell membrane</location>
        <topology evidence="1">Multi-pass membrane protein</topology>
    </subcellularLocation>
</comment>
<feature type="transmembrane region" description="Helical" evidence="7">
    <location>
        <begin position="21"/>
        <end position="46"/>
    </location>
</feature>
<dbReference type="OrthoDB" id="5651057at2"/>
<evidence type="ECO:0000256" key="5">
    <source>
        <dbReference type="ARBA" id="ARBA00022989"/>
    </source>
</evidence>
<dbReference type="GO" id="GO:0022857">
    <property type="term" value="F:transmembrane transporter activity"/>
    <property type="evidence" value="ECO:0007669"/>
    <property type="project" value="InterPro"/>
</dbReference>
<evidence type="ECO:0000313" key="10">
    <source>
        <dbReference type="Proteomes" id="UP000254554"/>
    </source>
</evidence>
<organism evidence="9 10">
    <name type="scientific">Fluoribacter dumoffii</name>
    <dbReference type="NCBI Taxonomy" id="463"/>
    <lineage>
        <taxon>Bacteria</taxon>
        <taxon>Pseudomonadati</taxon>
        <taxon>Pseudomonadota</taxon>
        <taxon>Gammaproteobacteria</taxon>
        <taxon>Legionellales</taxon>
        <taxon>Legionellaceae</taxon>
        <taxon>Fluoribacter</taxon>
    </lineage>
</organism>
<dbReference type="AlphaFoldDB" id="A0A377GEE1"/>
<proteinExistence type="predicted"/>
<dbReference type="InterPro" id="IPR020846">
    <property type="entry name" value="MFS_dom"/>
</dbReference>
<keyword evidence="2" id="KW-0813">Transport</keyword>
<evidence type="ECO:0000259" key="8">
    <source>
        <dbReference type="PROSITE" id="PS50850"/>
    </source>
</evidence>
<protein>
    <submittedName>
        <fullName evidence="9">Putative transporter</fullName>
    </submittedName>
</protein>
<feature type="transmembrane region" description="Helical" evidence="7">
    <location>
        <begin position="52"/>
        <end position="72"/>
    </location>
</feature>
<sequence length="403" mass="44236">MSESMYLSATRSGRAFFNISLFITAFFIIKLGQFLIVPFLAIYLNYFSLSPISIGVIIASGQLSHSLTSVFIGHLSDRYPPQQLFILTLFGSAIAYESLYQSKSLVCFIVLNTILGIFRAVFDIASKTLLATSINEQQRTIAFGLRYAVLNLAAALGPLIGARYAAEHSTQLFQQIALSYLSTGFLLLTFWSKKNNLQLPKNSNSSKSASITDTLKLIVKNSSLKRLFLISFICYSMYSQITSSLAQYIVQQFDDGIVVYSNMLIVNAITCVLLQIFIGPLLQKVNYMLLASIGLSLLAIGFMGFCFAQNSLTLNCSMLILSLGEVIFFPLNDVFLAKITPPHVMGSCYGVLNASAIGLAVGPILGGAIYQLADYYSLFLICSIGSLLTIFLYRKLVALNNTD</sequence>
<keyword evidence="10" id="KW-1185">Reference proteome</keyword>
<feature type="transmembrane region" description="Helical" evidence="7">
    <location>
        <begin position="172"/>
        <end position="191"/>
    </location>
</feature>
<gene>
    <name evidence="9" type="ORF">NCTC11370_03240</name>
</gene>
<dbReference type="GeneID" id="93294102"/>
<name>A0A377GEE1_9GAMM</name>
<dbReference type="PANTHER" id="PTHR23517:SF2">
    <property type="entry name" value="MULTIDRUG RESISTANCE PROTEIN MDTH"/>
    <property type="match status" value="1"/>
</dbReference>
<feature type="transmembrane region" description="Helical" evidence="7">
    <location>
        <begin position="285"/>
        <end position="305"/>
    </location>
</feature>
<keyword evidence="4 7" id="KW-0812">Transmembrane</keyword>
<evidence type="ECO:0000256" key="3">
    <source>
        <dbReference type="ARBA" id="ARBA00022475"/>
    </source>
</evidence>
<evidence type="ECO:0000256" key="2">
    <source>
        <dbReference type="ARBA" id="ARBA00022448"/>
    </source>
</evidence>
<feature type="transmembrane region" description="Helical" evidence="7">
    <location>
        <begin position="375"/>
        <end position="393"/>
    </location>
</feature>
<dbReference type="Pfam" id="PF07690">
    <property type="entry name" value="MFS_1"/>
    <property type="match status" value="1"/>
</dbReference>